<keyword evidence="1" id="KW-0732">Signal</keyword>
<evidence type="ECO:0000256" key="1">
    <source>
        <dbReference type="SAM" id="SignalP"/>
    </source>
</evidence>
<evidence type="ECO:0000313" key="3">
    <source>
        <dbReference type="Proteomes" id="UP000007264"/>
    </source>
</evidence>
<sequence>MASCSTVLRCALVLCAVNSVPIVSSSQIWHNPNKISVQLPAGGAASVYTGGKRGCHKSAPSYEFVEYVPSAWEADWHLHASEYSTKICETMQKHTDRVEHWMAMAQRYNETGPSQSTLSAFNATTFPKFVYRNVCPSNGLPRSLEVPMEPLVGHLRNPYWGACPFPNKPKEGVSTSADVWCKLQEVPVEDREYLIMNAVPSQFFRAVYPGRKYLFDLGTSHYNTSLSWVTDRYKALGVDFDEIWAWEVSPELAKDPYQKYWKYVPEEMQPKLHFYNFAISGNHNSPSYPMNIIRSVYKPGDFIVVKMDVEGNVAVEEGMLKPFLQEAGAAKYVAEYFYELHFGKDIFNLEDQVSMEDAMQSFHKLRSRGLHIHYWP</sequence>
<dbReference type="GeneID" id="17039951"/>
<evidence type="ECO:0000313" key="2">
    <source>
        <dbReference type="EMBL" id="EIE21966.1"/>
    </source>
</evidence>
<accession>I0YU97</accession>
<protein>
    <recommendedName>
        <fullName evidence="4">Methyltransferase FkbM domain-containing protein</fullName>
    </recommendedName>
</protein>
<name>I0YU97_COCSC</name>
<feature type="signal peptide" evidence="1">
    <location>
        <begin position="1"/>
        <end position="25"/>
    </location>
</feature>
<feature type="chain" id="PRO_5003636413" description="Methyltransferase FkbM domain-containing protein" evidence="1">
    <location>
        <begin position="26"/>
        <end position="376"/>
    </location>
</feature>
<proteinExistence type="predicted"/>
<keyword evidence="3" id="KW-1185">Reference proteome</keyword>
<dbReference type="Proteomes" id="UP000007264">
    <property type="component" value="Unassembled WGS sequence"/>
</dbReference>
<organism evidence="2 3">
    <name type="scientific">Coccomyxa subellipsoidea (strain C-169)</name>
    <name type="common">Green microalga</name>
    <dbReference type="NCBI Taxonomy" id="574566"/>
    <lineage>
        <taxon>Eukaryota</taxon>
        <taxon>Viridiplantae</taxon>
        <taxon>Chlorophyta</taxon>
        <taxon>core chlorophytes</taxon>
        <taxon>Trebouxiophyceae</taxon>
        <taxon>Trebouxiophyceae incertae sedis</taxon>
        <taxon>Coccomyxaceae</taxon>
        <taxon>Coccomyxa</taxon>
        <taxon>Coccomyxa subellipsoidea</taxon>
    </lineage>
</organism>
<evidence type="ECO:0008006" key="4">
    <source>
        <dbReference type="Google" id="ProtNLM"/>
    </source>
</evidence>
<dbReference type="AlphaFoldDB" id="I0YU97"/>
<dbReference type="EMBL" id="AGSI01000011">
    <property type="protein sequence ID" value="EIE21966.1"/>
    <property type="molecule type" value="Genomic_DNA"/>
</dbReference>
<dbReference type="RefSeq" id="XP_005646510.1">
    <property type="nucleotide sequence ID" value="XM_005646453.1"/>
</dbReference>
<dbReference type="OrthoDB" id="10006218at2759"/>
<dbReference type="eggNOG" id="ENOG502S980">
    <property type="taxonomic scope" value="Eukaryota"/>
</dbReference>
<reference evidence="2 3" key="1">
    <citation type="journal article" date="2012" name="Genome Biol.">
        <title>The genome of the polar eukaryotic microalga coccomyxa subellipsoidea reveals traits of cold adaptation.</title>
        <authorList>
            <person name="Blanc G."/>
            <person name="Agarkova I."/>
            <person name="Grimwood J."/>
            <person name="Kuo A."/>
            <person name="Brueggeman A."/>
            <person name="Dunigan D."/>
            <person name="Gurnon J."/>
            <person name="Ladunga I."/>
            <person name="Lindquist E."/>
            <person name="Lucas S."/>
            <person name="Pangilinan J."/>
            <person name="Proschold T."/>
            <person name="Salamov A."/>
            <person name="Schmutz J."/>
            <person name="Weeks D."/>
            <person name="Yamada T."/>
            <person name="Claverie J.M."/>
            <person name="Grigoriev I."/>
            <person name="Van Etten J."/>
            <person name="Lomsadze A."/>
            <person name="Borodovsky M."/>
        </authorList>
    </citation>
    <scope>NUCLEOTIDE SEQUENCE [LARGE SCALE GENOMIC DNA]</scope>
    <source>
        <strain evidence="2 3">C-169</strain>
    </source>
</reference>
<comment type="caution">
    <text evidence="2">The sequence shown here is derived from an EMBL/GenBank/DDBJ whole genome shotgun (WGS) entry which is preliminary data.</text>
</comment>
<gene>
    <name evidence="2" type="ORF">COCSUDRAFT_56409</name>
</gene>
<dbReference type="KEGG" id="csl:COCSUDRAFT_56409"/>